<dbReference type="CDD" id="cd00063">
    <property type="entry name" value="FN3"/>
    <property type="match status" value="1"/>
</dbReference>
<dbReference type="InterPro" id="IPR029058">
    <property type="entry name" value="AB_hydrolase_fold"/>
</dbReference>
<dbReference type="RefSeq" id="WP_110523861.1">
    <property type="nucleotide sequence ID" value="NZ_QKOE01000004.1"/>
</dbReference>
<dbReference type="InterPro" id="IPR036116">
    <property type="entry name" value="FN3_sf"/>
</dbReference>
<keyword evidence="1" id="KW-0732">Signal</keyword>
<sequence length="505" mass="53963">MSKTIFVRTLSVLFLSGLTMPGLAQSPVDLPALVLERDQITVSGISSGAYMAVQFGTAHSSAVRGVAATAGGPYFCAGRDSWAGAAVSRVIARCMQGDPDYPVRPISAADLDTMTAATRAWSARGLIDDVAHLATQRIWLFHGYNDGIVKRPVGDALQAWYAAFVPAEQVFYKNELRAAHAQISASCPLEQGSSCNPCSTTGSNFINVCTDGPAPAPVYDAAGAALQFFYGPLTRTVGALSGQMLEYDQTPYVQRAGKPLTPIRASMADRGYVYVPAACAAGEPCRLHIAFHGCQQQAGRVGRAFVDHAGLNEWADGNRIVVLYPQAEATVAVPITPFNPQGCWDWWGYNDYAFDMTGRYATRDGLQIAAVWRMVERLAGGGEGRVQAGAPVLQARLIDRSATQAALAWTPVDGAQGYRVYRADAGGTPVLRATVEGYSWADGALMPQTRYRYEVRTIDAQGREGAAVVLELETAAAAPECDPYFSLAKDTVVDARGRPTSQVCP</sequence>
<dbReference type="EMBL" id="QKOE01000004">
    <property type="protein sequence ID" value="PZA17217.1"/>
    <property type="molecule type" value="Genomic_DNA"/>
</dbReference>
<feature type="chain" id="PRO_5016375849" description="Fibronectin type-III domain-containing protein" evidence="1">
    <location>
        <begin position="25"/>
        <end position="505"/>
    </location>
</feature>
<organism evidence="2 3">
    <name type="scientific">Parazoarcus communis SWub3 = DSM 12120</name>
    <dbReference type="NCBI Taxonomy" id="1121029"/>
    <lineage>
        <taxon>Bacteria</taxon>
        <taxon>Pseudomonadati</taxon>
        <taxon>Pseudomonadota</taxon>
        <taxon>Betaproteobacteria</taxon>
        <taxon>Rhodocyclales</taxon>
        <taxon>Zoogloeaceae</taxon>
        <taxon>Parazoarcus</taxon>
    </lineage>
</organism>
<dbReference type="InterPro" id="IPR013783">
    <property type="entry name" value="Ig-like_fold"/>
</dbReference>
<dbReference type="AlphaFoldDB" id="A0A323UXJ7"/>
<dbReference type="Proteomes" id="UP000248259">
    <property type="component" value="Unassembled WGS sequence"/>
</dbReference>
<evidence type="ECO:0000313" key="2">
    <source>
        <dbReference type="EMBL" id="PZA17217.1"/>
    </source>
</evidence>
<dbReference type="PANTHER" id="PTHR42972">
    <property type="entry name" value="TOL-PAL SYSTEM PROTEIN TOLB"/>
    <property type="match status" value="1"/>
</dbReference>
<accession>A0A323UXJ7</accession>
<feature type="signal peptide" evidence="1">
    <location>
        <begin position="1"/>
        <end position="24"/>
    </location>
</feature>
<proteinExistence type="predicted"/>
<dbReference type="SUPFAM" id="SSF53474">
    <property type="entry name" value="alpha/beta-Hydrolases"/>
    <property type="match status" value="1"/>
</dbReference>
<reference evidence="2 3" key="1">
    <citation type="submission" date="2018-06" db="EMBL/GenBank/DDBJ databases">
        <title>Azoarcus communis strain SWub3 genome.</title>
        <authorList>
            <person name="Zorraquino Salvo V."/>
            <person name="Toubiana D."/>
            <person name="Blumwald E."/>
        </authorList>
    </citation>
    <scope>NUCLEOTIDE SEQUENCE [LARGE SCALE GENOMIC DNA]</scope>
    <source>
        <strain evidence="2 3">SWub3</strain>
    </source>
</reference>
<dbReference type="SUPFAM" id="SSF49265">
    <property type="entry name" value="Fibronectin type III"/>
    <property type="match status" value="1"/>
</dbReference>
<keyword evidence="3" id="KW-1185">Reference proteome</keyword>
<comment type="caution">
    <text evidence="2">The sequence shown here is derived from an EMBL/GenBank/DDBJ whole genome shotgun (WGS) entry which is preliminary data.</text>
</comment>
<dbReference type="Gene3D" id="3.40.50.1820">
    <property type="entry name" value="alpha/beta hydrolase"/>
    <property type="match status" value="2"/>
</dbReference>
<protein>
    <recommendedName>
        <fullName evidence="4">Fibronectin type-III domain-containing protein</fullName>
    </recommendedName>
</protein>
<evidence type="ECO:0008006" key="4">
    <source>
        <dbReference type="Google" id="ProtNLM"/>
    </source>
</evidence>
<evidence type="ECO:0000313" key="3">
    <source>
        <dbReference type="Proteomes" id="UP000248259"/>
    </source>
</evidence>
<gene>
    <name evidence="2" type="ORF">DNK49_08285</name>
</gene>
<name>A0A323UXJ7_9RHOO</name>
<evidence type="ECO:0000256" key="1">
    <source>
        <dbReference type="SAM" id="SignalP"/>
    </source>
</evidence>
<dbReference type="Gene3D" id="2.60.40.10">
    <property type="entry name" value="Immunoglobulins"/>
    <property type="match status" value="1"/>
</dbReference>
<dbReference type="PANTHER" id="PTHR42972:SF8">
    <property type="entry name" value="POLYHYDROXYBUTYRATE DEPOLYMERASE"/>
    <property type="match status" value="1"/>
</dbReference>
<dbReference type="OrthoDB" id="505233at2"/>
<dbReference type="InterPro" id="IPR003961">
    <property type="entry name" value="FN3_dom"/>
</dbReference>